<dbReference type="KEGG" id="ssl:SS1G_10077"/>
<reference evidence="2" key="1">
    <citation type="journal article" date="2011" name="PLoS Genet.">
        <title>Genomic analysis of the necrotrophic fungal pathogens Sclerotinia sclerotiorum and Botrytis cinerea.</title>
        <authorList>
            <person name="Amselem J."/>
            <person name="Cuomo C.A."/>
            <person name="van Kan J.A."/>
            <person name="Viaud M."/>
            <person name="Benito E.P."/>
            <person name="Couloux A."/>
            <person name="Coutinho P.M."/>
            <person name="de Vries R.P."/>
            <person name="Dyer P.S."/>
            <person name="Fillinger S."/>
            <person name="Fournier E."/>
            <person name="Gout L."/>
            <person name="Hahn M."/>
            <person name="Kohn L."/>
            <person name="Lapalu N."/>
            <person name="Plummer K.M."/>
            <person name="Pradier J.M."/>
            <person name="Quevillon E."/>
            <person name="Sharon A."/>
            <person name="Simon A."/>
            <person name="ten Have A."/>
            <person name="Tudzynski B."/>
            <person name="Tudzynski P."/>
            <person name="Wincker P."/>
            <person name="Andrew M."/>
            <person name="Anthouard V."/>
            <person name="Beever R.E."/>
            <person name="Beffa R."/>
            <person name="Benoit I."/>
            <person name="Bouzid O."/>
            <person name="Brault B."/>
            <person name="Chen Z."/>
            <person name="Choquer M."/>
            <person name="Collemare J."/>
            <person name="Cotton P."/>
            <person name="Danchin E.G."/>
            <person name="Da Silva C."/>
            <person name="Gautier A."/>
            <person name="Giraud C."/>
            <person name="Giraud T."/>
            <person name="Gonzalez C."/>
            <person name="Grossetete S."/>
            <person name="Guldener U."/>
            <person name="Henrissat B."/>
            <person name="Howlett B.J."/>
            <person name="Kodira C."/>
            <person name="Kretschmer M."/>
            <person name="Lappartient A."/>
            <person name="Leroch M."/>
            <person name="Levis C."/>
            <person name="Mauceli E."/>
            <person name="Neuveglise C."/>
            <person name="Oeser B."/>
            <person name="Pearson M."/>
            <person name="Poulain J."/>
            <person name="Poussereau N."/>
            <person name="Quesneville H."/>
            <person name="Rascle C."/>
            <person name="Schumacher J."/>
            <person name="Segurens B."/>
            <person name="Sexton A."/>
            <person name="Silva E."/>
            <person name="Sirven C."/>
            <person name="Soanes D.M."/>
            <person name="Talbot N.J."/>
            <person name="Templeton M."/>
            <person name="Yandava C."/>
            <person name="Yarden O."/>
            <person name="Zeng Q."/>
            <person name="Rollins J.A."/>
            <person name="Lebrun M.H."/>
            <person name="Dickman M."/>
        </authorList>
    </citation>
    <scope>NUCLEOTIDE SEQUENCE [LARGE SCALE GENOMIC DNA]</scope>
    <source>
        <strain evidence="2">ATCC 18683 / 1980 / Ss-1</strain>
    </source>
</reference>
<protein>
    <submittedName>
        <fullName evidence="1">Uncharacterized protein</fullName>
    </submittedName>
</protein>
<accession>A7EXL2</accession>
<organism evidence="1 2">
    <name type="scientific">Sclerotinia sclerotiorum (strain ATCC 18683 / 1980 / Ss-1)</name>
    <name type="common">White mold</name>
    <name type="synonym">Whetzelinia sclerotiorum</name>
    <dbReference type="NCBI Taxonomy" id="665079"/>
    <lineage>
        <taxon>Eukaryota</taxon>
        <taxon>Fungi</taxon>
        <taxon>Dikarya</taxon>
        <taxon>Ascomycota</taxon>
        <taxon>Pezizomycotina</taxon>
        <taxon>Leotiomycetes</taxon>
        <taxon>Helotiales</taxon>
        <taxon>Sclerotiniaceae</taxon>
        <taxon>Sclerotinia</taxon>
    </lineage>
</organism>
<gene>
    <name evidence="1" type="ORF">SS1G_10077</name>
</gene>
<dbReference type="InParanoid" id="A7EXL2"/>
<name>A7EXL2_SCLS1</name>
<proteinExistence type="predicted"/>
<dbReference type="EMBL" id="CH476635">
    <property type="protein sequence ID" value="EDN94204.1"/>
    <property type="molecule type" value="Genomic_DNA"/>
</dbReference>
<evidence type="ECO:0000313" key="2">
    <source>
        <dbReference type="Proteomes" id="UP000001312"/>
    </source>
</evidence>
<dbReference type="AlphaFoldDB" id="A7EXL2"/>
<dbReference type="Proteomes" id="UP000001312">
    <property type="component" value="Unassembled WGS sequence"/>
</dbReference>
<evidence type="ECO:0000313" key="1">
    <source>
        <dbReference type="EMBL" id="EDN94204.1"/>
    </source>
</evidence>
<sequence>MFGPGVVRCLEDRDLPEIYKASNISHQNGKTPPRAKVVLHVTIMPKIDWESVKAMLQFRFQRAIPHIVQILFAPLFLDGV</sequence>
<dbReference type="HOGENOM" id="CLU_2591250_0_0_1"/>
<dbReference type="RefSeq" id="XP_001588530.1">
    <property type="nucleotide sequence ID" value="XM_001588480.1"/>
</dbReference>
<dbReference type="GeneID" id="5484840"/>
<keyword evidence="2" id="KW-1185">Reference proteome</keyword>